<feature type="transmembrane region" description="Helical" evidence="2">
    <location>
        <begin position="298"/>
        <end position="319"/>
    </location>
</feature>
<feature type="compositionally biased region" description="Basic and acidic residues" evidence="1">
    <location>
        <begin position="215"/>
        <end position="224"/>
    </location>
</feature>
<feature type="signal peptide" evidence="3">
    <location>
        <begin position="1"/>
        <end position="27"/>
    </location>
</feature>
<feature type="transmembrane region" description="Helical" evidence="2">
    <location>
        <begin position="124"/>
        <end position="146"/>
    </location>
</feature>
<feature type="transmembrane region" description="Helical" evidence="2">
    <location>
        <begin position="331"/>
        <end position="352"/>
    </location>
</feature>
<evidence type="ECO:0000256" key="1">
    <source>
        <dbReference type="SAM" id="MobiDB-lite"/>
    </source>
</evidence>
<sequence>MQHTAHLLLFVFATLSSFLLFLGRSSASASCGQRSRSVHTKTVPSSSRAARTLLYAFIFQEKTGQEIRCELGNSERRTVHRQPRGRMDMPHHHSHHHPHGSTITAGDPHMSYLTSPFISRRALLFVRIVIALFTVSTCLTVLIYSATHTRGGGDAGQFLYFSYFTSLSFIGMTTWTVIQAVRLAKMVWFGRDIADEARADRGGEGNRVDEEETHSEEALGEKKKGVSVSELGETRDRNETEERRGKKRGSKVSSLAYEVLYCTITTFPILVTIIYWALLSSPSTFATSYSAYSSTSQHILNAVVSLAETFVLTSSPSATNSASEKQRKTNLPYIYLPITVVLLGLYLCVAYITNASQGVYVYSFLDPSKGPILAAYIVGIGLAQPAAIMIKGNVLLLSVSNVNYAPFTQKASVCAVLSRFGVVVCMINTSEGHASVVIEGGLPRNVLERAVEGLKCHGVVMHHDMAILTVIPRGLSRMVSGPAASPSEAWGIAGKVFSMLVKADTGVEVIGWVGEVGVDEVDATRALWLAHRCCFASEEGDDRRVGRLGLS</sequence>
<keyword evidence="5" id="KW-1185">Reference proteome</keyword>
<keyword evidence="2" id="KW-1133">Transmembrane helix</keyword>
<feature type="region of interest" description="Disordered" evidence="1">
    <location>
        <begin position="78"/>
        <end position="102"/>
    </location>
</feature>
<accession>A0A9P6D5Y9</accession>
<feature type="compositionally biased region" description="Basic and acidic residues" evidence="1">
    <location>
        <begin position="232"/>
        <end position="244"/>
    </location>
</feature>
<proteinExistence type="predicted"/>
<evidence type="ECO:0000313" key="4">
    <source>
        <dbReference type="EMBL" id="KAF9494016.1"/>
    </source>
</evidence>
<dbReference type="GO" id="GO:0016020">
    <property type="term" value="C:membrane"/>
    <property type="evidence" value="ECO:0007669"/>
    <property type="project" value="TreeGrafter"/>
</dbReference>
<feature type="transmembrane region" description="Helical" evidence="2">
    <location>
        <begin position="158"/>
        <end position="178"/>
    </location>
</feature>
<dbReference type="Gene3D" id="3.30.2130.10">
    <property type="entry name" value="VC0802-like"/>
    <property type="match status" value="1"/>
</dbReference>
<feature type="transmembrane region" description="Helical" evidence="2">
    <location>
        <begin position="255"/>
        <end position="278"/>
    </location>
</feature>
<reference evidence="4" key="1">
    <citation type="submission" date="2020-11" db="EMBL/GenBank/DDBJ databases">
        <authorList>
            <consortium name="DOE Joint Genome Institute"/>
            <person name="Ahrendt S."/>
            <person name="Riley R."/>
            <person name="Andreopoulos W."/>
            <person name="Labutti K."/>
            <person name="Pangilinan J."/>
            <person name="Ruiz-Duenas F.J."/>
            <person name="Barrasa J.M."/>
            <person name="Sanchez-Garcia M."/>
            <person name="Camarero S."/>
            <person name="Miyauchi S."/>
            <person name="Serrano A."/>
            <person name="Linde D."/>
            <person name="Babiker R."/>
            <person name="Drula E."/>
            <person name="Ayuso-Fernandez I."/>
            <person name="Pacheco R."/>
            <person name="Padilla G."/>
            <person name="Ferreira P."/>
            <person name="Barriuso J."/>
            <person name="Kellner H."/>
            <person name="Castanera R."/>
            <person name="Alfaro M."/>
            <person name="Ramirez L."/>
            <person name="Pisabarro A.G."/>
            <person name="Kuo A."/>
            <person name="Tritt A."/>
            <person name="Lipzen A."/>
            <person name="He G."/>
            <person name="Yan M."/>
            <person name="Ng V."/>
            <person name="Cullen D."/>
            <person name="Martin F."/>
            <person name="Rosso M.-N."/>
            <person name="Henrissat B."/>
            <person name="Hibbett D."/>
            <person name="Martinez A.T."/>
            <person name="Grigoriev I.V."/>
        </authorList>
    </citation>
    <scope>NUCLEOTIDE SEQUENCE</scope>
    <source>
        <strain evidence="4">ATCC 90797</strain>
    </source>
</reference>
<keyword evidence="2" id="KW-0472">Membrane</keyword>
<feature type="chain" id="PRO_5040396108" evidence="3">
    <location>
        <begin position="28"/>
        <end position="551"/>
    </location>
</feature>
<dbReference type="OrthoDB" id="419711at2759"/>
<keyword evidence="2" id="KW-0812">Transmembrane</keyword>
<comment type="caution">
    <text evidence="4">The sequence shown here is derived from an EMBL/GenBank/DDBJ whole genome shotgun (WGS) entry which is preliminary data.</text>
</comment>
<protein>
    <submittedName>
        <fullName evidence="4">Uncharacterized protein</fullName>
    </submittedName>
</protein>
<dbReference type="PANTHER" id="PTHR12242">
    <property type="entry name" value="OS02G0130600 PROTEIN-RELATED"/>
    <property type="match status" value="1"/>
</dbReference>
<dbReference type="AlphaFoldDB" id="A0A9P6D5Y9"/>
<dbReference type="PANTHER" id="PTHR12242:SF1">
    <property type="entry name" value="MYND-TYPE DOMAIN-CONTAINING PROTEIN"/>
    <property type="match status" value="1"/>
</dbReference>
<feature type="region of interest" description="Disordered" evidence="1">
    <location>
        <begin position="200"/>
        <end position="247"/>
    </location>
</feature>
<keyword evidence="3" id="KW-0732">Signal</keyword>
<dbReference type="EMBL" id="MU154578">
    <property type="protein sequence ID" value="KAF9494016.1"/>
    <property type="molecule type" value="Genomic_DNA"/>
</dbReference>
<evidence type="ECO:0000256" key="2">
    <source>
        <dbReference type="SAM" id="Phobius"/>
    </source>
</evidence>
<organism evidence="4 5">
    <name type="scientific">Pleurotus eryngii</name>
    <name type="common">Boletus of the steppes</name>
    <dbReference type="NCBI Taxonomy" id="5323"/>
    <lineage>
        <taxon>Eukaryota</taxon>
        <taxon>Fungi</taxon>
        <taxon>Dikarya</taxon>
        <taxon>Basidiomycota</taxon>
        <taxon>Agaricomycotina</taxon>
        <taxon>Agaricomycetes</taxon>
        <taxon>Agaricomycetidae</taxon>
        <taxon>Agaricales</taxon>
        <taxon>Pleurotineae</taxon>
        <taxon>Pleurotaceae</taxon>
        <taxon>Pleurotus</taxon>
    </lineage>
</organism>
<evidence type="ECO:0000256" key="3">
    <source>
        <dbReference type="SAM" id="SignalP"/>
    </source>
</evidence>
<feature type="transmembrane region" description="Helical" evidence="2">
    <location>
        <begin position="372"/>
        <end position="390"/>
    </location>
</feature>
<name>A0A9P6D5Y9_PLEER</name>
<dbReference type="Proteomes" id="UP000807025">
    <property type="component" value="Unassembled WGS sequence"/>
</dbReference>
<gene>
    <name evidence="4" type="ORF">BDN71DRAFT_1496725</name>
</gene>
<evidence type="ECO:0000313" key="5">
    <source>
        <dbReference type="Proteomes" id="UP000807025"/>
    </source>
</evidence>